<feature type="compositionally biased region" description="Low complexity" evidence="1">
    <location>
        <begin position="138"/>
        <end position="151"/>
    </location>
</feature>
<name>A0A1C7M5D5_GRIFR</name>
<dbReference type="Proteomes" id="UP000092993">
    <property type="component" value="Unassembled WGS sequence"/>
</dbReference>
<gene>
    <name evidence="2" type="ORF">A0H81_09906</name>
</gene>
<keyword evidence="3" id="KW-1185">Reference proteome</keyword>
<sequence>MESPTHFKSPCAYATCQTTKEQLKANKMESDMMNTVVDMLKHSSTMHVVAASITMDGQILPHLTTPFNTYIAFVTVVTFMWVMQTSPDVADVFTFPVHSLPGIHTMQRLFTPHPGHCTPPGSPGRSSPVRELEEEGDSVTSRSGMPGSSSSLITNVAPGTPRAVQPTMLSVISNHSGGSSTLFFDPPPWHPLHTHAVHAQIGRTSWQ</sequence>
<protein>
    <submittedName>
        <fullName evidence="2">Uncharacterized protein</fullName>
    </submittedName>
</protein>
<organism evidence="2 3">
    <name type="scientific">Grifola frondosa</name>
    <name type="common">Maitake</name>
    <name type="synonym">Polyporus frondosus</name>
    <dbReference type="NCBI Taxonomy" id="5627"/>
    <lineage>
        <taxon>Eukaryota</taxon>
        <taxon>Fungi</taxon>
        <taxon>Dikarya</taxon>
        <taxon>Basidiomycota</taxon>
        <taxon>Agaricomycotina</taxon>
        <taxon>Agaricomycetes</taxon>
        <taxon>Polyporales</taxon>
        <taxon>Grifolaceae</taxon>
        <taxon>Grifola</taxon>
    </lineage>
</organism>
<feature type="region of interest" description="Disordered" evidence="1">
    <location>
        <begin position="111"/>
        <end position="158"/>
    </location>
</feature>
<comment type="caution">
    <text evidence="2">The sequence shown here is derived from an EMBL/GenBank/DDBJ whole genome shotgun (WGS) entry which is preliminary data.</text>
</comment>
<dbReference type="EMBL" id="LUGG01000014">
    <property type="protein sequence ID" value="OBZ70284.1"/>
    <property type="molecule type" value="Genomic_DNA"/>
</dbReference>
<evidence type="ECO:0000256" key="1">
    <source>
        <dbReference type="SAM" id="MobiDB-lite"/>
    </source>
</evidence>
<proteinExistence type="predicted"/>
<accession>A0A1C7M5D5</accession>
<reference evidence="2 3" key="1">
    <citation type="submission" date="2016-03" db="EMBL/GenBank/DDBJ databases">
        <title>Whole genome sequencing of Grifola frondosa 9006-11.</title>
        <authorList>
            <person name="Min B."/>
            <person name="Park H."/>
            <person name="Kim J.-G."/>
            <person name="Cho H."/>
            <person name="Oh Y.-L."/>
            <person name="Kong W.-S."/>
            <person name="Choi I.-G."/>
        </authorList>
    </citation>
    <scope>NUCLEOTIDE SEQUENCE [LARGE SCALE GENOMIC DNA]</scope>
    <source>
        <strain evidence="2 3">9006-11</strain>
    </source>
</reference>
<evidence type="ECO:0000313" key="3">
    <source>
        <dbReference type="Proteomes" id="UP000092993"/>
    </source>
</evidence>
<dbReference type="AlphaFoldDB" id="A0A1C7M5D5"/>
<evidence type="ECO:0000313" key="2">
    <source>
        <dbReference type="EMBL" id="OBZ70284.1"/>
    </source>
</evidence>